<evidence type="ECO:0000313" key="2">
    <source>
        <dbReference type="EMBL" id="GBB85127.1"/>
    </source>
</evidence>
<evidence type="ECO:0000313" key="4">
    <source>
        <dbReference type="Proteomes" id="UP000247702"/>
    </source>
</evidence>
<name>A0A2Z6Q537_9GLOM</name>
<keyword evidence="1" id="KW-1133">Transmembrane helix</keyword>
<reference evidence="2 4" key="1">
    <citation type="submission" date="2017-11" db="EMBL/GenBank/DDBJ databases">
        <title>The genome of Rhizophagus clarus HR1 reveals common genetic basis of auxotrophy among arbuscular mycorrhizal fungi.</title>
        <authorList>
            <person name="Kobayashi Y."/>
        </authorList>
    </citation>
    <scope>NUCLEOTIDE SEQUENCE [LARGE SCALE GENOMIC DNA]</scope>
    <source>
        <strain evidence="2 4">HR1</strain>
    </source>
</reference>
<reference evidence="3" key="2">
    <citation type="submission" date="2019-10" db="EMBL/GenBank/DDBJ databases">
        <title>Conservation and host-specific expression of non-tandemly repeated heterogenous ribosome RNA gene in arbuscular mycorrhizal fungi.</title>
        <authorList>
            <person name="Maeda T."/>
            <person name="Kobayashi Y."/>
            <person name="Nakagawa T."/>
            <person name="Ezawa T."/>
            <person name="Yamaguchi K."/>
            <person name="Bino T."/>
            <person name="Nishimoto Y."/>
            <person name="Shigenobu S."/>
            <person name="Kawaguchi M."/>
        </authorList>
    </citation>
    <scope>NUCLEOTIDE SEQUENCE</scope>
    <source>
        <strain evidence="3">HR1</strain>
    </source>
</reference>
<keyword evidence="1" id="KW-0472">Membrane</keyword>
<proteinExistence type="predicted"/>
<dbReference type="Proteomes" id="UP000615446">
    <property type="component" value="Unassembled WGS sequence"/>
</dbReference>
<sequence>MVLPLIAAFAVSFGILGFFSFVAGILTIIGGVLISFVGTIILMFIGISTVIGTIASAIMMIFTIGYSFQTFIDRFYIENLRKYIQMY</sequence>
<keyword evidence="4" id="KW-1185">Reference proteome</keyword>
<dbReference type="EMBL" id="BLAL01000037">
    <property type="protein sequence ID" value="GES78384.1"/>
    <property type="molecule type" value="Genomic_DNA"/>
</dbReference>
<gene>
    <name evidence="3" type="ORF">RCL2_000568800</name>
    <name evidence="2" type="ORF">RclHR1_01170011</name>
</gene>
<feature type="transmembrane region" description="Helical" evidence="1">
    <location>
        <begin position="6"/>
        <end position="34"/>
    </location>
</feature>
<organism evidence="2 4">
    <name type="scientific">Rhizophagus clarus</name>
    <dbReference type="NCBI Taxonomy" id="94130"/>
    <lineage>
        <taxon>Eukaryota</taxon>
        <taxon>Fungi</taxon>
        <taxon>Fungi incertae sedis</taxon>
        <taxon>Mucoromycota</taxon>
        <taxon>Glomeromycotina</taxon>
        <taxon>Glomeromycetes</taxon>
        <taxon>Glomerales</taxon>
        <taxon>Glomeraceae</taxon>
        <taxon>Rhizophagus</taxon>
    </lineage>
</organism>
<dbReference type="AlphaFoldDB" id="A0A2Z6Q537"/>
<dbReference type="EMBL" id="BEXD01000191">
    <property type="protein sequence ID" value="GBB85127.1"/>
    <property type="molecule type" value="Genomic_DNA"/>
</dbReference>
<protein>
    <submittedName>
        <fullName evidence="2">Uncharacterized protein</fullName>
    </submittedName>
</protein>
<feature type="transmembrane region" description="Helical" evidence="1">
    <location>
        <begin position="41"/>
        <end position="66"/>
    </location>
</feature>
<dbReference type="Proteomes" id="UP000247702">
    <property type="component" value="Unassembled WGS sequence"/>
</dbReference>
<evidence type="ECO:0000313" key="3">
    <source>
        <dbReference type="EMBL" id="GES78384.1"/>
    </source>
</evidence>
<comment type="caution">
    <text evidence="2">The sequence shown here is derived from an EMBL/GenBank/DDBJ whole genome shotgun (WGS) entry which is preliminary data.</text>
</comment>
<keyword evidence="1" id="KW-0812">Transmembrane</keyword>
<accession>A0A2Z6Q537</accession>
<evidence type="ECO:0000256" key="1">
    <source>
        <dbReference type="SAM" id="Phobius"/>
    </source>
</evidence>